<dbReference type="SUPFAM" id="SSF48239">
    <property type="entry name" value="Terpenoid cyclases/Protein prenyltransferases"/>
    <property type="match status" value="1"/>
</dbReference>
<evidence type="ECO:0000256" key="1">
    <source>
        <dbReference type="SAM" id="SignalP"/>
    </source>
</evidence>
<organism evidence="2 3">
    <name type="scientific">Actinokineospora globicatena</name>
    <dbReference type="NCBI Taxonomy" id="103729"/>
    <lineage>
        <taxon>Bacteria</taxon>
        <taxon>Bacillati</taxon>
        <taxon>Actinomycetota</taxon>
        <taxon>Actinomycetes</taxon>
        <taxon>Pseudonocardiales</taxon>
        <taxon>Pseudonocardiaceae</taxon>
        <taxon>Actinokineospora</taxon>
    </lineage>
</organism>
<evidence type="ECO:0008006" key="4">
    <source>
        <dbReference type="Google" id="ProtNLM"/>
    </source>
</evidence>
<evidence type="ECO:0000313" key="2">
    <source>
        <dbReference type="EMBL" id="GLW89570.1"/>
    </source>
</evidence>
<dbReference type="InterPro" id="IPR008930">
    <property type="entry name" value="Terpenoid_cyclase/PrenylTrfase"/>
</dbReference>
<comment type="caution">
    <text evidence="2">The sequence shown here is derived from an EMBL/GenBank/DDBJ whole genome shotgun (WGS) entry which is preliminary data.</text>
</comment>
<dbReference type="Proteomes" id="UP001165042">
    <property type="component" value="Unassembled WGS sequence"/>
</dbReference>
<protein>
    <recommendedName>
        <fullName evidence="4">Prenyltransferase and squalene oxidase repeat-containing protein</fullName>
    </recommendedName>
</protein>
<gene>
    <name evidence="2" type="ORF">Aglo03_03860</name>
</gene>
<name>A0A9W6V4T5_9PSEU</name>
<feature type="chain" id="PRO_5040951344" description="Prenyltransferase and squalene oxidase repeat-containing protein" evidence="1">
    <location>
        <begin position="26"/>
        <end position="341"/>
    </location>
</feature>
<keyword evidence="1" id="KW-0732">Signal</keyword>
<accession>A0A9W6V4T5</accession>
<keyword evidence="3" id="KW-1185">Reference proteome</keyword>
<dbReference type="AlphaFoldDB" id="A0A9W6V4T5"/>
<feature type="signal peptide" evidence="1">
    <location>
        <begin position="1"/>
        <end position="25"/>
    </location>
</feature>
<reference evidence="2" key="1">
    <citation type="submission" date="2023-02" db="EMBL/GenBank/DDBJ databases">
        <title>Actinokineospora globicatena NBRC 15670.</title>
        <authorList>
            <person name="Ichikawa N."/>
            <person name="Sato H."/>
            <person name="Tonouchi N."/>
        </authorList>
    </citation>
    <scope>NUCLEOTIDE SEQUENCE</scope>
    <source>
        <strain evidence="2">NBRC 15670</strain>
    </source>
</reference>
<dbReference type="Gene3D" id="1.50.10.20">
    <property type="match status" value="1"/>
</dbReference>
<dbReference type="EMBL" id="BSSD01000001">
    <property type="protein sequence ID" value="GLW89570.1"/>
    <property type="molecule type" value="Genomic_DNA"/>
</dbReference>
<sequence length="341" mass="34183">MRLRSAIAVAITCAATIVAAPAASAATTHRPADAASGWLARQFVGGDHLETDFGGTSYPDAGLTLDAVFAFASSGNANDYGAAALTWLAQPANLTGYIGDGTEAYAGATAKTALAVQVRGGNPTSFGGVNLVTRLNSLLTPSGRFSDQSIYGDYTNAFSQSLAIIALDRTPAGAPVSAVDYAAATQCPDGGFPIVLGAPTCSSDTDATALVTQALLATGRTAKAQQGLTWLKSKQQAGGGIAYGNGSGTPNANTTGLAGQAFRAGNRPAAALKARQYILTLRQTCTAPTAQRGAIAYDATGYDPTTVTRATTQAILGLHGAPFATLTSAGSTTGAPVLACP</sequence>
<proteinExistence type="predicted"/>
<evidence type="ECO:0000313" key="3">
    <source>
        <dbReference type="Proteomes" id="UP001165042"/>
    </source>
</evidence>
<dbReference type="RefSeq" id="WP_285606935.1">
    <property type="nucleotide sequence ID" value="NZ_BSSD01000001.1"/>
</dbReference>